<dbReference type="Pfam" id="PF00067">
    <property type="entry name" value="p450"/>
    <property type="match status" value="1"/>
</dbReference>
<dbReference type="Proteomes" id="UP000007303">
    <property type="component" value="Unassembled WGS sequence"/>
</dbReference>
<evidence type="ECO:0000313" key="15">
    <source>
        <dbReference type="Proteomes" id="UP000007303"/>
    </source>
</evidence>
<reference evidence="14" key="3">
    <citation type="submission" date="2025-09" db="UniProtKB">
        <authorList>
            <consortium name="Ensembl"/>
        </authorList>
    </citation>
    <scope>IDENTIFICATION</scope>
</reference>
<evidence type="ECO:0000256" key="6">
    <source>
        <dbReference type="ARBA" id="ARBA00022723"/>
    </source>
</evidence>
<evidence type="ECO:0000256" key="10">
    <source>
        <dbReference type="ARBA" id="ARBA00023004"/>
    </source>
</evidence>
<dbReference type="GeneTree" id="ENSGT00940000162649"/>
<keyword evidence="10 13" id="KW-0408">Iron</keyword>
<dbReference type="GO" id="GO:0046222">
    <property type="term" value="P:aflatoxin metabolic process"/>
    <property type="evidence" value="ECO:0007669"/>
    <property type="project" value="UniProtKB-ARBA"/>
</dbReference>
<evidence type="ECO:0000256" key="9">
    <source>
        <dbReference type="ARBA" id="ARBA00023002"/>
    </source>
</evidence>
<keyword evidence="5 13" id="KW-0349">Heme</keyword>
<comment type="similarity">
    <text evidence="4">Belongs to the cytochrome P450 family.</text>
</comment>
<evidence type="ECO:0000256" key="4">
    <source>
        <dbReference type="ARBA" id="ARBA00010617"/>
    </source>
</evidence>
<dbReference type="GO" id="GO:0005506">
    <property type="term" value="F:iron ion binding"/>
    <property type="evidence" value="ECO:0007669"/>
    <property type="project" value="InterPro"/>
</dbReference>
<dbReference type="PANTHER" id="PTHR24300">
    <property type="entry name" value="CYTOCHROME P450 508A4-RELATED"/>
    <property type="match status" value="1"/>
</dbReference>
<dbReference type="AlphaFoldDB" id="H3BYJ4"/>
<protein>
    <recommendedName>
        <fullName evidence="16">Cytochrome P450 2K1-like</fullName>
    </recommendedName>
</protein>
<dbReference type="GO" id="GO:0006805">
    <property type="term" value="P:xenobiotic metabolic process"/>
    <property type="evidence" value="ECO:0007669"/>
    <property type="project" value="TreeGrafter"/>
</dbReference>
<dbReference type="InterPro" id="IPR036396">
    <property type="entry name" value="Cyt_P450_sf"/>
</dbReference>
<dbReference type="GO" id="GO:0016712">
    <property type="term" value="F:oxidoreductase activity, acting on paired donors, with incorporation or reduction of molecular oxygen, reduced flavin or flavoprotein as one donor, and incorporation of one atom of oxygen"/>
    <property type="evidence" value="ECO:0007669"/>
    <property type="project" value="TreeGrafter"/>
</dbReference>
<evidence type="ECO:0000256" key="8">
    <source>
        <dbReference type="ARBA" id="ARBA00022848"/>
    </source>
</evidence>
<reference evidence="14" key="2">
    <citation type="submission" date="2025-08" db="UniProtKB">
        <authorList>
            <consortium name="Ensembl"/>
        </authorList>
    </citation>
    <scope>IDENTIFICATION</scope>
</reference>
<keyword evidence="8" id="KW-0492">Microsome</keyword>
<keyword evidence="15" id="KW-1185">Reference proteome</keyword>
<dbReference type="GO" id="GO:0006082">
    <property type="term" value="P:organic acid metabolic process"/>
    <property type="evidence" value="ECO:0007669"/>
    <property type="project" value="TreeGrafter"/>
</dbReference>
<name>H3BYJ4_TETNG</name>
<dbReference type="InterPro" id="IPR050182">
    <property type="entry name" value="Cytochrome_P450_fam2"/>
</dbReference>
<dbReference type="GO" id="GO:0005789">
    <property type="term" value="C:endoplasmic reticulum membrane"/>
    <property type="evidence" value="ECO:0007669"/>
    <property type="project" value="UniProtKB-SubCell"/>
</dbReference>
<evidence type="ECO:0000313" key="14">
    <source>
        <dbReference type="Ensembl" id="ENSTNIP00000001060.1"/>
    </source>
</evidence>
<dbReference type="PANTHER" id="PTHR24300:SF319">
    <property type="entry name" value="CYTOCHROME P450, FAMILY 2, SUBFAMILY AC, POLYPEPTIDE 1"/>
    <property type="match status" value="1"/>
</dbReference>
<evidence type="ECO:0000256" key="1">
    <source>
        <dbReference type="ARBA" id="ARBA00001971"/>
    </source>
</evidence>
<evidence type="ECO:0000256" key="7">
    <source>
        <dbReference type="ARBA" id="ARBA00022824"/>
    </source>
</evidence>
<dbReference type="InterPro" id="IPR001128">
    <property type="entry name" value="Cyt_P450"/>
</dbReference>
<evidence type="ECO:0000256" key="12">
    <source>
        <dbReference type="ARBA" id="ARBA00023136"/>
    </source>
</evidence>
<sequence>MIENLLEPFTLGSLTVALLSLLLLRQLCFGFISRGKRKDLPGPRALPLLGNLHQLDLKRLDSHLTQLSQKYGPVFRVFMAHKKVVVLAGYKTVKQALVNQAEDFGEREVFPIFHDFNKGNGILFTNGNQWREMRRFTLGTLKDFGMGKRIMEEKIVEECQYLIEEFEQHKGEAFDGAQVIRYAASNIISTLMYGKRFDYKDPNLQAMISRDQEIIYHTGSPSIQMYNIFPWLGPFLKTWWVIMRELQTRAKHGKRILTELKESLNPGKCRGLVDVFLTHKKDLEDADVNNLYYHDDNLLHTTWNLFAAGTDTTADTLKWGLLFLAKYPHIQDRVQEELSRVVGNRQVRVEDRKNLPYVEAVIHETQRLANVVPMSLPHRTSRDTAFQGYFIGKGTMVIPLLTSVLYDESEWATPHTFNPAHFLDDQGRFVRRDAFMPFFSGRRTCLGEGLAKMEVFLFFTSLLQRFRFTPPPGVTEDELDLTPAVGFTLSPVPHQLCAIARH</sequence>
<proteinExistence type="inferred from homology"/>
<evidence type="ECO:0000256" key="13">
    <source>
        <dbReference type="PIRSR" id="PIRSR602401-1"/>
    </source>
</evidence>
<comment type="cofactor">
    <cofactor evidence="1 13">
        <name>heme</name>
        <dbReference type="ChEBI" id="CHEBI:30413"/>
    </cofactor>
</comment>
<evidence type="ECO:0000256" key="3">
    <source>
        <dbReference type="ARBA" id="ARBA00004586"/>
    </source>
</evidence>
<evidence type="ECO:0000256" key="5">
    <source>
        <dbReference type="ARBA" id="ARBA00022617"/>
    </source>
</evidence>
<dbReference type="InterPro" id="IPR002401">
    <property type="entry name" value="Cyt_P450_E_grp-I"/>
</dbReference>
<dbReference type="Ensembl" id="ENSTNIT00000002383.1">
    <property type="protein sequence ID" value="ENSTNIP00000001060.1"/>
    <property type="gene ID" value="ENSTNIG00000009749.1"/>
</dbReference>
<reference evidence="15" key="1">
    <citation type="journal article" date="2004" name="Nature">
        <title>Genome duplication in the teleost fish Tetraodon nigroviridis reveals the early vertebrate proto-karyotype.</title>
        <authorList>
            <person name="Jaillon O."/>
            <person name="Aury J.-M."/>
            <person name="Brunet F."/>
            <person name="Petit J.-L."/>
            <person name="Stange-Thomann N."/>
            <person name="Mauceli E."/>
            <person name="Bouneau L."/>
            <person name="Fischer C."/>
            <person name="Ozouf-Costaz C."/>
            <person name="Bernot A."/>
            <person name="Nicaud S."/>
            <person name="Jaffe D."/>
            <person name="Fisher S."/>
            <person name="Lutfalla G."/>
            <person name="Dossat C."/>
            <person name="Segurens B."/>
            <person name="Dasilva C."/>
            <person name="Salanoubat M."/>
            <person name="Levy M."/>
            <person name="Boudet N."/>
            <person name="Castellano S."/>
            <person name="Anthouard V."/>
            <person name="Jubin C."/>
            <person name="Castelli V."/>
            <person name="Katinka M."/>
            <person name="Vacherie B."/>
            <person name="Biemont C."/>
            <person name="Skalli Z."/>
            <person name="Cattolico L."/>
            <person name="Poulain J."/>
            <person name="De Berardinis V."/>
            <person name="Cruaud C."/>
            <person name="Duprat S."/>
            <person name="Brottier P."/>
            <person name="Coutanceau J.-P."/>
            <person name="Gouzy J."/>
            <person name="Parra G."/>
            <person name="Lardier G."/>
            <person name="Chapple C."/>
            <person name="McKernan K.J."/>
            <person name="McEwan P."/>
            <person name="Bosak S."/>
            <person name="Kellis M."/>
            <person name="Volff J.-N."/>
            <person name="Guigo R."/>
            <person name="Zody M.C."/>
            <person name="Mesirov J."/>
            <person name="Lindblad-Toh K."/>
            <person name="Birren B."/>
            <person name="Nusbaum C."/>
            <person name="Kahn D."/>
            <person name="Robinson-Rechavi M."/>
            <person name="Laudet V."/>
            <person name="Schachter V."/>
            <person name="Quetier F."/>
            <person name="Saurin W."/>
            <person name="Scarpelli C."/>
            <person name="Wincker P."/>
            <person name="Lander E.S."/>
            <person name="Weissenbach J."/>
            <person name="Roest Crollius H."/>
        </authorList>
    </citation>
    <scope>NUCLEOTIDE SEQUENCE [LARGE SCALE GENOMIC DNA]</scope>
</reference>
<evidence type="ECO:0008006" key="16">
    <source>
        <dbReference type="Google" id="ProtNLM"/>
    </source>
</evidence>
<comment type="subcellular location">
    <subcellularLocation>
        <location evidence="3">Endoplasmic reticulum membrane</location>
    </subcellularLocation>
    <subcellularLocation>
        <location evidence="2">Microsome membrane</location>
    </subcellularLocation>
</comment>
<dbReference type="FunFam" id="1.10.630.10:FF:000010">
    <property type="entry name" value="cytochrome P450 2W1 isoform X2"/>
    <property type="match status" value="1"/>
</dbReference>
<dbReference type="PRINTS" id="PR00385">
    <property type="entry name" value="P450"/>
</dbReference>
<dbReference type="GO" id="GO:0020037">
    <property type="term" value="F:heme binding"/>
    <property type="evidence" value="ECO:0007669"/>
    <property type="project" value="InterPro"/>
</dbReference>
<keyword evidence="9" id="KW-0560">Oxidoreductase</keyword>
<keyword evidence="7" id="KW-0256">Endoplasmic reticulum</keyword>
<evidence type="ECO:0000256" key="2">
    <source>
        <dbReference type="ARBA" id="ARBA00004524"/>
    </source>
</evidence>
<keyword evidence="6 13" id="KW-0479">Metal-binding</keyword>
<keyword evidence="12" id="KW-0472">Membrane</keyword>
<feature type="binding site" description="axial binding residue" evidence="13">
    <location>
        <position position="445"/>
    </location>
    <ligand>
        <name>heme</name>
        <dbReference type="ChEBI" id="CHEBI:30413"/>
    </ligand>
    <ligandPart>
        <name>Fe</name>
        <dbReference type="ChEBI" id="CHEBI:18248"/>
    </ligandPart>
</feature>
<keyword evidence="11" id="KW-0503">Monooxygenase</keyword>
<dbReference type="Gene3D" id="1.10.630.10">
    <property type="entry name" value="Cytochrome P450"/>
    <property type="match status" value="1"/>
</dbReference>
<accession>H3BYJ4</accession>
<organism evidence="14 15">
    <name type="scientific">Tetraodon nigroviridis</name>
    <name type="common">Spotted green pufferfish</name>
    <name type="synonym">Chelonodon nigroviridis</name>
    <dbReference type="NCBI Taxonomy" id="99883"/>
    <lineage>
        <taxon>Eukaryota</taxon>
        <taxon>Metazoa</taxon>
        <taxon>Chordata</taxon>
        <taxon>Craniata</taxon>
        <taxon>Vertebrata</taxon>
        <taxon>Euteleostomi</taxon>
        <taxon>Actinopterygii</taxon>
        <taxon>Neopterygii</taxon>
        <taxon>Teleostei</taxon>
        <taxon>Neoteleostei</taxon>
        <taxon>Acanthomorphata</taxon>
        <taxon>Eupercaria</taxon>
        <taxon>Tetraodontiformes</taxon>
        <taxon>Tetradontoidea</taxon>
        <taxon>Tetraodontidae</taxon>
        <taxon>Tetraodon</taxon>
    </lineage>
</organism>
<dbReference type="SUPFAM" id="SSF48264">
    <property type="entry name" value="Cytochrome P450"/>
    <property type="match status" value="1"/>
</dbReference>
<dbReference type="PRINTS" id="PR00463">
    <property type="entry name" value="EP450I"/>
</dbReference>
<evidence type="ECO:0000256" key="11">
    <source>
        <dbReference type="ARBA" id="ARBA00023033"/>
    </source>
</evidence>